<dbReference type="OrthoDB" id="2235251at2"/>
<evidence type="ECO:0000313" key="9">
    <source>
        <dbReference type="EMBL" id="SHL04155.1"/>
    </source>
</evidence>
<dbReference type="Proteomes" id="UP000184130">
    <property type="component" value="Unassembled WGS sequence"/>
</dbReference>
<dbReference type="RefSeq" id="WP_073210209.1">
    <property type="nucleotide sequence ID" value="NZ_FRBD01000020.1"/>
</dbReference>
<evidence type="ECO:0000256" key="5">
    <source>
        <dbReference type="ARBA" id="ARBA00022807"/>
    </source>
</evidence>
<dbReference type="Pfam" id="PF13734">
    <property type="entry name" value="Inhibitor_I69"/>
    <property type="match status" value="1"/>
</dbReference>
<evidence type="ECO:0000259" key="8">
    <source>
        <dbReference type="Pfam" id="PF13734"/>
    </source>
</evidence>
<dbReference type="InterPro" id="IPR038765">
    <property type="entry name" value="Papain-like_cys_pep_sf"/>
</dbReference>
<dbReference type="AlphaFoldDB" id="A0A1M6XEB6"/>
<dbReference type="SUPFAM" id="SSF54001">
    <property type="entry name" value="Cysteine proteinases"/>
    <property type="match status" value="1"/>
</dbReference>
<feature type="chain" id="PRO_5012997466" evidence="7">
    <location>
        <begin position="21"/>
        <end position="793"/>
    </location>
</feature>
<keyword evidence="3 7" id="KW-0732">Signal</keyword>
<dbReference type="PRINTS" id="PR00797">
    <property type="entry name" value="STREPTOPAIN"/>
</dbReference>
<dbReference type="InterPro" id="IPR013783">
    <property type="entry name" value="Ig-like_fold"/>
</dbReference>
<comment type="similarity">
    <text evidence="1">Belongs to the peptidase C10 family.</text>
</comment>
<evidence type="ECO:0000256" key="6">
    <source>
        <dbReference type="PIRSR" id="PIRSR600200-1"/>
    </source>
</evidence>
<feature type="domain" description="Spi protease inhibitor" evidence="8">
    <location>
        <begin position="20"/>
        <end position="113"/>
    </location>
</feature>
<dbReference type="EMBL" id="FRBD01000020">
    <property type="protein sequence ID" value="SHL04155.1"/>
    <property type="molecule type" value="Genomic_DNA"/>
</dbReference>
<evidence type="ECO:0000256" key="1">
    <source>
        <dbReference type="ARBA" id="ARBA00009693"/>
    </source>
</evidence>
<feature type="active site" description="Proton acceptor" evidence="6">
    <location>
        <position position="285"/>
    </location>
</feature>
<feature type="signal peptide" evidence="7">
    <location>
        <begin position="1"/>
        <end position="20"/>
    </location>
</feature>
<gene>
    <name evidence="9" type="ORF">SAMN05216463_12010</name>
</gene>
<dbReference type="InterPro" id="IPR025896">
    <property type="entry name" value="Spi_Prtas-inh"/>
</dbReference>
<keyword evidence="4" id="KW-0378">Hydrolase</keyword>
<reference evidence="9 10" key="1">
    <citation type="submission" date="2016-11" db="EMBL/GenBank/DDBJ databases">
        <authorList>
            <person name="Jaros S."/>
            <person name="Januszkiewicz K."/>
            <person name="Wedrychowicz H."/>
        </authorList>
    </citation>
    <scope>NUCLEOTIDE SEQUENCE [LARGE SCALE GENOMIC DNA]</scope>
    <source>
        <strain evidence="9 10">KHT3</strain>
    </source>
</reference>
<evidence type="ECO:0000256" key="2">
    <source>
        <dbReference type="ARBA" id="ARBA00022670"/>
    </source>
</evidence>
<dbReference type="InterPro" id="IPR000200">
    <property type="entry name" value="Peptidase_C10"/>
</dbReference>
<accession>A0A1M6XEB6</accession>
<dbReference type="Gene3D" id="3.90.70.50">
    <property type="entry name" value="Peptidase C10, streptopain"/>
    <property type="match status" value="1"/>
</dbReference>
<name>A0A1M6XEB6_XYLRU</name>
<protein>
    <submittedName>
        <fullName evidence="9">Spi protease inhibitor</fullName>
    </submittedName>
</protein>
<feature type="active site" description="Nucleophile" evidence="6">
    <location>
        <position position="162"/>
    </location>
</feature>
<evidence type="ECO:0000256" key="4">
    <source>
        <dbReference type="ARBA" id="ARBA00022801"/>
    </source>
</evidence>
<evidence type="ECO:0000256" key="7">
    <source>
        <dbReference type="SAM" id="SignalP"/>
    </source>
</evidence>
<dbReference type="GO" id="GO:0006508">
    <property type="term" value="P:proteolysis"/>
    <property type="evidence" value="ECO:0007669"/>
    <property type="project" value="UniProtKB-KW"/>
</dbReference>
<dbReference type="Gene3D" id="2.60.40.10">
    <property type="entry name" value="Immunoglobulins"/>
    <property type="match status" value="1"/>
</dbReference>
<evidence type="ECO:0000256" key="3">
    <source>
        <dbReference type="ARBA" id="ARBA00022729"/>
    </source>
</evidence>
<keyword evidence="5" id="KW-0788">Thiol protease</keyword>
<keyword evidence="2" id="KW-0645">Protease</keyword>
<proteinExistence type="inferred from homology"/>
<dbReference type="Pfam" id="PF01640">
    <property type="entry name" value="Peptidase_C10"/>
    <property type="match status" value="1"/>
</dbReference>
<organism evidence="9 10">
    <name type="scientific">Xylanibacter ruminicola</name>
    <name type="common">Prevotella ruminicola</name>
    <dbReference type="NCBI Taxonomy" id="839"/>
    <lineage>
        <taxon>Bacteria</taxon>
        <taxon>Pseudomonadati</taxon>
        <taxon>Bacteroidota</taxon>
        <taxon>Bacteroidia</taxon>
        <taxon>Bacteroidales</taxon>
        <taxon>Prevotellaceae</taxon>
        <taxon>Xylanibacter</taxon>
    </lineage>
</organism>
<dbReference type="GO" id="GO:0008234">
    <property type="term" value="F:cysteine-type peptidase activity"/>
    <property type="evidence" value="ECO:0007669"/>
    <property type="project" value="UniProtKB-KW"/>
</dbReference>
<evidence type="ECO:0000313" key="10">
    <source>
        <dbReference type="Proteomes" id="UP000184130"/>
    </source>
</evidence>
<sequence length="793" mass="87002">MKKFILTAFVYLFCISLVQASPVDEETARKSATNFLRSTIPATRSANLSLTRAITGVADGDDAGIYVFNSADAYVVISADDELPAVLAFGDGKPYYAATAPAAMKAMLEAYSNVAKTTAKTRGLVDTHADIEPLVKTQWNQSEPYNLQCPKDKEGVHYPTGCVATAMAQIMYYHKCPSTYDWDKMTTTYKSTDTGTAANAVAKLMADCGNSVFMEYASDGSSARTLDACEALRNDYGYAETTDFVLRTAYTAKSWDELIYAELAAKRPVLYGGNSCSSGQGIAGHAFVIDGYKLKDGTGYYHVNWGWGGYSDGYFLISVLDPEYEYTGGNAGSSGYSLDQEAIIGIQPATTALENATRYTLRDVYVVGDKSSFNRTSSGNFTGFAINFSFYNLAMPEATRSYDYRVALYKDRELVKVLEEYTFMDSKGDKNFEYGYGLKGMQTNLLTFGKGLDDGKYQIRFLSRESGKTEWHWAMNSIFMYTEVTISGNTLTTENFGRYAIKSPEPDFTINSVDVSGAKKVGEPITFTINLTDKNNYGNAPIFLWGNASIAEGSNKFQLLTGGGTNLDPGETGTVVLKYTPQRAGNFTFYLSSSSDKLNKQGDAIEVSSISGMALHMDLEVDGAKSTSYGWNDAATGTTLSGKAYITNYGSEVYDDQINIELYGGTSANGLNRVDVQKPYKPIAVGETVEFSFSFDNLTVGNYYLPLFMGWNGNDPFPLNFELFEKDGKSYFSYKYSAIYHLVEGTAIQSIKQDVPADADVYDMRGVRVGKASQLKSLPKGIYIINKQKVINN</sequence>
<dbReference type="InterPro" id="IPR044934">
    <property type="entry name" value="Streptopain_sf"/>
</dbReference>